<dbReference type="Gene3D" id="1.10.1780.10">
    <property type="entry name" value="Clp, N-terminal domain"/>
    <property type="match status" value="2"/>
</dbReference>
<dbReference type="SUPFAM" id="SSF81923">
    <property type="entry name" value="Double Clp-N motif"/>
    <property type="match status" value="1"/>
</dbReference>
<organism evidence="3 4">
    <name type="scientific">Pseudonocardia yuanmonensis</name>
    <dbReference type="NCBI Taxonomy" id="1095914"/>
    <lineage>
        <taxon>Bacteria</taxon>
        <taxon>Bacillati</taxon>
        <taxon>Actinomycetota</taxon>
        <taxon>Actinomycetes</taxon>
        <taxon>Pseudonocardiales</taxon>
        <taxon>Pseudonocardiaceae</taxon>
        <taxon>Pseudonocardia</taxon>
    </lineage>
</organism>
<dbReference type="RefSeq" id="WP_345377853.1">
    <property type="nucleotide sequence ID" value="NZ_BAABIC010000001.1"/>
</dbReference>
<reference evidence="4" key="1">
    <citation type="journal article" date="2019" name="Int. J. Syst. Evol. Microbiol.">
        <title>The Global Catalogue of Microorganisms (GCM) 10K type strain sequencing project: providing services to taxonomists for standard genome sequencing and annotation.</title>
        <authorList>
            <consortium name="The Broad Institute Genomics Platform"/>
            <consortium name="The Broad Institute Genome Sequencing Center for Infectious Disease"/>
            <person name="Wu L."/>
            <person name="Ma J."/>
        </authorList>
    </citation>
    <scope>NUCLEOTIDE SEQUENCE [LARGE SCALE GENOMIC DNA]</scope>
    <source>
        <strain evidence="4">JCM 18055</strain>
    </source>
</reference>
<dbReference type="Pfam" id="PF02861">
    <property type="entry name" value="Clp_N"/>
    <property type="match status" value="1"/>
</dbReference>
<dbReference type="InterPro" id="IPR004176">
    <property type="entry name" value="Clp_R_N"/>
</dbReference>
<accession>A0ABP8VZE6</accession>
<evidence type="ECO:0000259" key="2">
    <source>
        <dbReference type="PROSITE" id="PS51903"/>
    </source>
</evidence>
<feature type="domain" description="Clp R" evidence="2">
    <location>
        <begin position="1"/>
        <end position="181"/>
    </location>
</feature>
<comment type="caution">
    <text evidence="3">The sequence shown here is derived from an EMBL/GenBank/DDBJ whole genome shotgun (WGS) entry which is preliminary data.</text>
</comment>
<sequence>MPKINVYLPDDLAAAVKEAGIPVSSVCQQALAEAVAAAGGAPPAGGADMSGTPGWNRFTARARTVVRTALEKDRPTTVDLLAAVVEEGGNLALTVLATLDVEPPDVLAEARGLGEGTDLAAALERSTTEALRLEHDYIGCEHLLLGLAAGPEDDAVRRALGSTGANLERLRIAVASAVAGVAFTRSQQATSGLSAPVRTILEDIRARLSRLERGTTPWAPRGTAP</sequence>
<keyword evidence="1" id="KW-0677">Repeat</keyword>
<gene>
    <name evidence="3" type="ORF">GCM10023215_03630</name>
</gene>
<dbReference type="EMBL" id="BAABIC010000001">
    <property type="protein sequence ID" value="GAA4675091.1"/>
    <property type="molecule type" value="Genomic_DNA"/>
</dbReference>
<evidence type="ECO:0000313" key="3">
    <source>
        <dbReference type="EMBL" id="GAA4675091.1"/>
    </source>
</evidence>
<keyword evidence="4" id="KW-1185">Reference proteome</keyword>
<dbReference type="InterPro" id="IPR036628">
    <property type="entry name" value="Clp_N_dom_sf"/>
</dbReference>
<proteinExistence type="predicted"/>
<evidence type="ECO:0000313" key="4">
    <source>
        <dbReference type="Proteomes" id="UP001500325"/>
    </source>
</evidence>
<name>A0ABP8VZE6_9PSEU</name>
<evidence type="ECO:0000256" key="1">
    <source>
        <dbReference type="PROSITE-ProRule" id="PRU01251"/>
    </source>
</evidence>
<dbReference type="PROSITE" id="PS51903">
    <property type="entry name" value="CLP_R"/>
    <property type="match status" value="1"/>
</dbReference>
<protein>
    <recommendedName>
        <fullName evidence="2">Clp R domain-containing protein</fullName>
    </recommendedName>
</protein>
<dbReference type="Proteomes" id="UP001500325">
    <property type="component" value="Unassembled WGS sequence"/>
</dbReference>